<dbReference type="Gene3D" id="3.30.700.10">
    <property type="entry name" value="Glycoprotein, Type 4 Pilin"/>
    <property type="match status" value="1"/>
</dbReference>
<dbReference type="EMBL" id="JACHGW010000001">
    <property type="protein sequence ID" value="MBB6048445.1"/>
    <property type="molecule type" value="Genomic_DNA"/>
</dbReference>
<dbReference type="RefSeq" id="WP_184192042.1">
    <property type="nucleotide sequence ID" value="NZ_JACHGW010000001.1"/>
</dbReference>
<reference evidence="3 4" key="1">
    <citation type="submission" date="2020-08" db="EMBL/GenBank/DDBJ databases">
        <title>Genomic Encyclopedia of Type Strains, Phase IV (KMG-IV): sequencing the most valuable type-strain genomes for metagenomic binning, comparative biology and taxonomic classification.</title>
        <authorList>
            <person name="Goeker M."/>
        </authorList>
    </citation>
    <scope>NUCLEOTIDE SEQUENCE [LARGE SCALE GENOMIC DNA]</scope>
    <source>
        <strain evidence="3 4">DSM 23562</strain>
    </source>
</reference>
<gene>
    <name evidence="3" type="ORF">HNQ39_000207</name>
</gene>
<evidence type="ECO:0000313" key="3">
    <source>
        <dbReference type="EMBL" id="MBB6048445.1"/>
    </source>
</evidence>
<comment type="caution">
    <text evidence="3">The sequence shown here is derived from an EMBL/GenBank/DDBJ whole genome shotgun (WGS) entry which is preliminary data.</text>
</comment>
<evidence type="ECO:0000256" key="2">
    <source>
        <dbReference type="SAM" id="Phobius"/>
    </source>
</evidence>
<sequence>MKSLRRAFTLVEIMIVVLIIGILVAIAVPNFVRARESARARACVKNLRTIDSAKEQYAMDYKLAQGGTLPALSVLCGAGTTTYIKGGTPTCASSGTYTVGNLGTDPTCSIGTAAAVAHVLP</sequence>
<feature type="transmembrane region" description="Helical" evidence="2">
    <location>
        <begin position="7"/>
        <end position="28"/>
    </location>
</feature>
<accession>A0A7W9SLD8</accession>
<dbReference type="InterPro" id="IPR000983">
    <property type="entry name" value="Bac_GSPG_pilin"/>
</dbReference>
<evidence type="ECO:0000256" key="1">
    <source>
        <dbReference type="ARBA" id="ARBA00022481"/>
    </source>
</evidence>
<dbReference type="PANTHER" id="PTHR30093">
    <property type="entry name" value="GENERAL SECRETION PATHWAY PROTEIN G"/>
    <property type="match status" value="1"/>
</dbReference>
<keyword evidence="1" id="KW-0488">Methylation</keyword>
<organism evidence="3 4">
    <name type="scientific">Armatimonas rosea</name>
    <dbReference type="NCBI Taxonomy" id="685828"/>
    <lineage>
        <taxon>Bacteria</taxon>
        <taxon>Bacillati</taxon>
        <taxon>Armatimonadota</taxon>
        <taxon>Armatimonadia</taxon>
        <taxon>Armatimonadales</taxon>
        <taxon>Armatimonadaceae</taxon>
        <taxon>Armatimonas</taxon>
    </lineage>
</organism>
<dbReference type="GO" id="GO:0015628">
    <property type="term" value="P:protein secretion by the type II secretion system"/>
    <property type="evidence" value="ECO:0007669"/>
    <property type="project" value="InterPro"/>
</dbReference>
<name>A0A7W9SLD8_ARMRO</name>
<protein>
    <submittedName>
        <fullName evidence="3">Prepilin-type N-terminal cleavage/methylation domain-containing protein</fullName>
    </submittedName>
</protein>
<dbReference type="GO" id="GO:0015627">
    <property type="term" value="C:type II protein secretion system complex"/>
    <property type="evidence" value="ECO:0007669"/>
    <property type="project" value="InterPro"/>
</dbReference>
<dbReference type="Proteomes" id="UP000520814">
    <property type="component" value="Unassembled WGS sequence"/>
</dbReference>
<keyword evidence="2" id="KW-0812">Transmembrane</keyword>
<dbReference type="Pfam" id="PF07963">
    <property type="entry name" value="N_methyl"/>
    <property type="match status" value="1"/>
</dbReference>
<dbReference type="SUPFAM" id="SSF54523">
    <property type="entry name" value="Pili subunits"/>
    <property type="match status" value="1"/>
</dbReference>
<proteinExistence type="predicted"/>
<dbReference type="AlphaFoldDB" id="A0A7W9SLD8"/>
<dbReference type="PRINTS" id="PR00813">
    <property type="entry name" value="BCTERIALGSPG"/>
</dbReference>
<dbReference type="NCBIfam" id="TIGR02532">
    <property type="entry name" value="IV_pilin_GFxxxE"/>
    <property type="match status" value="1"/>
</dbReference>
<keyword evidence="2" id="KW-1133">Transmembrane helix</keyword>
<keyword evidence="4" id="KW-1185">Reference proteome</keyword>
<dbReference type="InterPro" id="IPR045584">
    <property type="entry name" value="Pilin-like"/>
</dbReference>
<evidence type="ECO:0000313" key="4">
    <source>
        <dbReference type="Proteomes" id="UP000520814"/>
    </source>
</evidence>
<dbReference type="InterPro" id="IPR012902">
    <property type="entry name" value="N_methyl_site"/>
</dbReference>
<keyword evidence="2" id="KW-0472">Membrane</keyword>